<dbReference type="PANTHER" id="PTHR43775">
    <property type="entry name" value="FATTY ACID SYNTHASE"/>
    <property type="match status" value="1"/>
</dbReference>
<evidence type="ECO:0000256" key="1">
    <source>
        <dbReference type="ARBA" id="ARBA00022450"/>
    </source>
</evidence>
<dbReference type="Pfam" id="PF16197">
    <property type="entry name" value="KAsynt_C_assoc"/>
    <property type="match status" value="1"/>
</dbReference>
<dbReference type="Pfam" id="PF00550">
    <property type="entry name" value="PP-binding"/>
    <property type="match status" value="1"/>
</dbReference>
<evidence type="ECO:0000256" key="2">
    <source>
        <dbReference type="ARBA" id="ARBA00022553"/>
    </source>
</evidence>
<sequence length="1308" mass="145549">MVIAIVEGDKKDVSKGMTKAYEMLEMAVQLSPNNGTYYINSNGTEEKVSYAKQKRLALGILASLQKIGVKQGDYIMVDVASSKVYHLLMWACFYGGFVLTTLPRPDFYDEKSQTVKGMLDIWQMLNCPVMITDDVVCAVYKKVMHTNKVYIMDDLYSDNTGKIASISSKDAAYIQFSSGSTGNRKGAILSNENLISECCDLIDYENFKKDERLLTWLPHTHNFGAFTFTFTSAVLGCNSWYMSTELFARNPSLFLEKVSMHRVTRLCINNLGLQMLLKYAEQFPDSSYDLTGLRVIYIGAENPSYQLMNDFAVAYGVDESVFKPGYGMSETVVAVCCSHTGFSKGDILLASRKELIEKRKVVLYSGKDENNQMALIEHGYPLTNVSIGIFSEDNLPLEENMIGSIRIKGDIVFQGYCNPDDNVGVFCNGWYITGDLGFIRDRKLYIVGRTKDIIIVNGVNYMLTDMESVIERKMKAAPKLLFISVDDQANESLVAFIEMPQYSAEEYHKIAAEIRNFLRCDYGIDVKNIVPIEKIKRNASRKVDRYGMKISYLNGEFDGVIESLKKTDYQEKTIPQLIDEDKLVQAITECWKQVLEIQEKTISLDKSYKSLGGNSVRGYFLIQKIEEKLEELGYDNISLSQDIFLKCSTIREMSDYISSLKPIIAEDDISYSEDEIAITGLAFRLPDAQNQEELWDVLINGRECVKMAGSERQSLSKNRVWNDIFGQIEDIDCFDYNFFNLSKEAASYMDPQQRLSLEVAYNALDDAGEGVLAEENKDIAVISAASGNLYLPMVLDHIKSTGADNLPETAMIDNLNSTIATRIAKYLNSNGVAMSIDSACSSFMVALSTAERLVKNGESKGALVIGTNILPSSYTHLLAQKAGILSSGNATKVFAKDADGSLLGEGVVAVYLEGVNQAVQNRKHIYGVIAGSAMNNDGAALSIMAPNPSGQYDVMKKAYEQSGVNSKRISYIEAHGAGTKIGDPIELTSLKAMFGTGRSEREKIIIGSAKSNFGHTLACAGGVGLIKVLMCMKNDTLVPVLNVEEKNPLLEDSDFPFELLTAPRNWPRSEAEPRYAGINSFGIGGTNAHVIIKDGPKMQGNDSNKNNYHVVVCSAKRKEDLPIVKDNIMTAIKDDVNMTDLCYTLSHSRNHYKYRCSFIMSNNKVLCGDISQGEQTRISGNRVAVVCDNSIIDEKLRILLNEQLNKVTDGQCFFADTPEIFKADYVLAINLSEASIASLKITNESIKAVKKLYLSPQEVNEEYLMACLLREIYTCGATIIWDELWKGKLGNIVNNLPAYPFKKSKVWL</sequence>
<dbReference type="Proteomes" id="UP000254082">
    <property type="component" value="Unassembled WGS sequence"/>
</dbReference>
<dbReference type="PROSITE" id="PS52004">
    <property type="entry name" value="KS3_2"/>
    <property type="match status" value="1"/>
</dbReference>
<dbReference type="Pfam" id="PF02801">
    <property type="entry name" value="Ketoacyl-synt_C"/>
    <property type="match status" value="1"/>
</dbReference>
<dbReference type="InterPro" id="IPR042099">
    <property type="entry name" value="ANL_N_sf"/>
</dbReference>
<dbReference type="InterPro" id="IPR032821">
    <property type="entry name" value="PKS_assoc"/>
</dbReference>
<dbReference type="Pfam" id="PF00501">
    <property type="entry name" value="AMP-binding"/>
    <property type="match status" value="1"/>
</dbReference>
<dbReference type="Gene3D" id="3.30.70.3290">
    <property type="match status" value="1"/>
</dbReference>
<evidence type="ECO:0000259" key="4">
    <source>
        <dbReference type="PROSITE" id="PS50075"/>
    </source>
</evidence>
<feature type="domain" description="Carrier" evidence="4">
    <location>
        <begin position="578"/>
        <end position="661"/>
    </location>
</feature>
<keyword evidence="3" id="KW-0808">Transferase</keyword>
<keyword evidence="2" id="KW-0597">Phosphoprotein</keyword>
<dbReference type="SMART" id="SM00825">
    <property type="entry name" value="PKS_KS"/>
    <property type="match status" value="1"/>
</dbReference>
<dbReference type="Gene3D" id="3.30.300.30">
    <property type="match status" value="1"/>
</dbReference>
<dbReference type="SUPFAM" id="SSF53901">
    <property type="entry name" value="Thiolase-like"/>
    <property type="match status" value="1"/>
</dbReference>
<protein>
    <submittedName>
        <fullName evidence="6">Polyketide synthase</fullName>
    </submittedName>
</protein>
<dbReference type="SUPFAM" id="SSF56801">
    <property type="entry name" value="Acetyl-CoA synthetase-like"/>
    <property type="match status" value="1"/>
</dbReference>
<dbReference type="PANTHER" id="PTHR43775:SF37">
    <property type="entry name" value="SI:DKEY-61P9.11"/>
    <property type="match status" value="1"/>
</dbReference>
<organism evidence="6 7">
    <name type="scientific">Streptococcus downei MFe28</name>
    <dbReference type="NCBI Taxonomy" id="764290"/>
    <lineage>
        <taxon>Bacteria</taxon>
        <taxon>Bacillati</taxon>
        <taxon>Bacillota</taxon>
        <taxon>Bacilli</taxon>
        <taxon>Lactobacillales</taxon>
        <taxon>Streptococcaceae</taxon>
        <taxon>Streptococcus</taxon>
    </lineage>
</organism>
<dbReference type="SUPFAM" id="SSF47336">
    <property type="entry name" value="ACP-like"/>
    <property type="match status" value="1"/>
</dbReference>
<proteinExistence type="predicted"/>
<dbReference type="InterPro" id="IPR009081">
    <property type="entry name" value="PP-bd_ACP"/>
</dbReference>
<dbReference type="InterPro" id="IPR014030">
    <property type="entry name" value="Ketoacyl_synth_N"/>
</dbReference>
<dbReference type="Gene3D" id="3.40.50.12780">
    <property type="entry name" value="N-terminal domain of ligase-like"/>
    <property type="match status" value="1"/>
</dbReference>
<keyword evidence="7" id="KW-1185">Reference proteome</keyword>
<dbReference type="Gene3D" id="3.40.47.10">
    <property type="match status" value="1"/>
</dbReference>
<name>A0A380JBQ5_STRDO</name>
<dbReference type="Pfam" id="PF00109">
    <property type="entry name" value="ketoacyl-synt"/>
    <property type="match status" value="1"/>
</dbReference>
<dbReference type="InterPro" id="IPR014031">
    <property type="entry name" value="Ketoacyl_synth_C"/>
</dbReference>
<feature type="domain" description="Ketosynthase family 3 (KS3)" evidence="5">
    <location>
        <begin position="673"/>
        <end position="1094"/>
    </location>
</feature>
<reference evidence="6 7" key="1">
    <citation type="submission" date="2018-06" db="EMBL/GenBank/DDBJ databases">
        <authorList>
            <consortium name="Pathogen Informatics"/>
            <person name="Doyle S."/>
        </authorList>
    </citation>
    <scope>NUCLEOTIDE SEQUENCE [LARGE SCALE GENOMIC DNA]</scope>
    <source>
        <strain evidence="7">NCTC 11391</strain>
    </source>
</reference>
<dbReference type="RefSeq" id="WP_002999519.1">
    <property type="nucleotide sequence ID" value="NZ_UHFA01000002.1"/>
</dbReference>
<gene>
    <name evidence="6" type="primary">pksJ_2</name>
    <name evidence="6" type="ORF">NCTC11391_00283</name>
</gene>
<dbReference type="InterPro" id="IPR045851">
    <property type="entry name" value="AMP-bd_C_sf"/>
</dbReference>
<evidence type="ECO:0000259" key="5">
    <source>
        <dbReference type="PROSITE" id="PS52004"/>
    </source>
</evidence>
<accession>A0A380JBQ5</accession>
<dbReference type="PROSITE" id="PS50075">
    <property type="entry name" value="CARRIER"/>
    <property type="match status" value="1"/>
</dbReference>
<keyword evidence="1" id="KW-0596">Phosphopantetheine</keyword>
<dbReference type="InterPro" id="IPR000873">
    <property type="entry name" value="AMP-dep_synth/lig_dom"/>
</dbReference>
<evidence type="ECO:0000313" key="7">
    <source>
        <dbReference type="Proteomes" id="UP000254082"/>
    </source>
</evidence>
<evidence type="ECO:0000313" key="6">
    <source>
        <dbReference type="EMBL" id="SUN35303.1"/>
    </source>
</evidence>
<dbReference type="InterPro" id="IPR036736">
    <property type="entry name" value="ACP-like_sf"/>
</dbReference>
<dbReference type="InterPro" id="IPR020841">
    <property type="entry name" value="PKS_Beta-ketoAc_synthase_dom"/>
</dbReference>
<dbReference type="EMBL" id="UHFA01000002">
    <property type="protein sequence ID" value="SUN35303.1"/>
    <property type="molecule type" value="Genomic_DNA"/>
</dbReference>
<dbReference type="GO" id="GO:0006633">
    <property type="term" value="P:fatty acid biosynthetic process"/>
    <property type="evidence" value="ECO:0007669"/>
    <property type="project" value="TreeGrafter"/>
</dbReference>
<evidence type="ECO:0000256" key="3">
    <source>
        <dbReference type="ARBA" id="ARBA00022679"/>
    </source>
</evidence>
<dbReference type="CDD" id="cd00833">
    <property type="entry name" value="PKS"/>
    <property type="match status" value="1"/>
</dbReference>
<dbReference type="Gene3D" id="1.10.1200.10">
    <property type="entry name" value="ACP-like"/>
    <property type="match status" value="1"/>
</dbReference>
<dbReference type="GO" id="GO:0004312">
    <property type="term" value="F:fatty acid synthase activity"/>
    <property type="evidence" value="ECO:0007669"/>
    <property type="project" value="TreeGrafter"/>
</dbReference>
<dbReference type="InterPro" id="IPR016039">
    <property type="entry name" value="Thiolase-like"/>
</dbReference>
<dbReference type="OrthoDB" id="9765680at2"/>
<dbReference type="InterPro" id="IPR050091">
    <property type="entry name" value="PKS_NRPS_Biosynth_Enz"/>
</dbReference>